<name>A0AAV0BCU9_PHAPC</name>
<evidence type="ECO:0000313" key="1">
    <source>
        <dbReference type="EMBL" id="CAH7684652.1"/>
    </source>
</evidence>
<accession>A0AAV0BCU9</accession>
<evidence type="ECO:0000313" key="2">
    <source>
        <dbReference type="Proteomes" id="UP001153365"/>
    </source>
</evidence>
<dbReference type="EMBL" id="CALTRL010005609">
    <property type="protein sequence ID" value="CAH7684652.1"/>
    <property type="molecule type" value="Genomic_DNA"/>
</dbReference>
<sequence length="146" mass="15873">MSRVVILKPPPPSKAKFNFKRDILSPFSSKIGYAALNFIRQSRIKARLTGHPPSPIPSSTRESEQLLRSKILNPLISKYPSEPVRQNDSRNSLGSESKVMRIILVGLEYQTESPLGAFVGAGGGLVGLGKLGAVAVIEKAKIEKHL</sequence>
<proteinExistence type="predicted"/>
<comment type="caution">
    <text evidence="1">The sequence shown here is derived from an EMBL/GenBank/DDBJ whole genome shotgun (WGS) entry which is preliminary data.</text>
</comment>
<gene>
    <name evidence="1" type="ORF">PPACK8108_LOCUS19009</name>
</gene>
<reference evidence="1" key="1">
    <citation type="submission" date="2022-06" db="EMBL/GenBank/DDBJ databases">
        <authorList>
            <consortium name="SYNGENTA / RWTH Aachen University"/>
        </authorList>
    </citation>
    <scope>NUCLEOTIDE SEQUENCE</scope>
</reference>
<protein>
    <submittedName>
        <fullName evidence="1">Uncharacterized protein</fullName>
    </submittedName>
</protein>
<dbReference type="AlphaFoldDB" id="A0AAV0BCU9"/>
<keyword evidence="2" id="KW-1185">Reference proteome</keyword>
<organism evidence="1 2">
    <name type="scientific">Phakopsora pachyrhizi</name>
    <name type="common">Asian soybean rust disease fungus</name>
    <dbReference type="NCBI Taxonomy" id="170000"/>
    <lineage>
        <taxon>Eukaryota</taxon>
        <taxon>Fungi</taxon>
        <taxon>Dikarya</taxon>
        <taxon>Basidiomycota</taxon>
        <taxon>Pucciniomycotina</taxon>
        <taxon>Pucciniomycetes</taxon>
        <taxon>Pucciniales</taxon>
        <taxon>Phakopsoraceae</taxon>
        <taxon>Phakopsora</taxon>
    </lineage>
</organism>
<dbReference type="Proteomes" id="UP001153365">
    <property type="component" value="Unassembled WGS sequence"/>
</dbReference>